<accession>A0A7U2FB35</accession>
<name>A0A7U2FB35_PHANO</name>
<dbReference type="VEuPathDB" id="FungiDB:JI435_417490"/>
<sequence>MLSGSKSTTDASRMLWRHTQKTNFVCDVNFRPSDCRTATSPLSQCANQFLGSFVVHRSWFPSLLEIFHLPNLRKSAADSTLNPIVSRSWRWGRYTTKRQPSSRVETLAHFPISASSTLHPEAGRCVLF</sequence>
<reference evidence="2" key="1">
    <citation type="journal article" date="2021" name="BMC Genomics">
        <title>Chromosome-level genome assembly and manually-curated proteome of model necrotroph Parastagonospora nodorum Sn15 reveals a genome-wide trove of candidate effector homologs, and redundancy of virulence-related functions within an accessory chromosome.</title>
        <authorList>
            <person name="Bertazzoni S."/>
            <person name="Jones D.A.B."/>
            <person name="Phan H.T."/>
            <person name="Tan K.-C."/>
            <person name="Hane J.K."/>
        </authorList>
    </citation>
    <scope>NUCLEOTIDE SEQUENCE [LARGE SCALE GENOMIC DNA]</scope>
    <source>
        <strain evidence="2">SN15 / ATCC MYA-4574 / FGSC 10173)</strain>
    </source>
</reference>
<keyword evidence="2" id="KW-1185">Reference proteome</keyword>
<organism evidence="1 2">
    <name type="scientific">Phaeosphaeria nodorum (strain SN15 / ATCC MYA-4574 / FGSC 10173)</name>
    <name type="common">Glume blotch fungus</name>
    <name type="synonym">Parastagonospora nodorum</name>
    <dbReference type="NCBI Taxonomy" id="321614"/>
    <lineage>
        <taxon>Eukaryota</taxon>
        <taxon>Fungi</taxon>
        <taxon>Dikarya</taxon>
        <taxon>Ascomycota</taxon>
        <taxon>Pezizomycotina</taxon>
        <taxon>Dothideomycetes</taxon>
        <taxon>Pleosporomycetidae</taxon>
        <taxon>Pleosporales</taxon>
        <taxon>Pleosporineae</taxon>
        <taxon>Phaeosphaeriaceae</taxon>
        <taxon>Parastagonospora</taxon>
    </lineage>
</organism>
<evidence type="ECO:0000313" key="2">
    <source>
        <dbReference type="Proteomes" id="UP000663193"/>
    </source>
</evidence>
<proteinExistence type="predicted"/>
<dbReference type="EMBL" id="CP069035">
    <property type="protein sequence ID" value="QRD02024.1"/>
    <property type="molecule type" value="Genomic_DNA"/>
</dbReference>
<evidence type="ECO:0000313" key="1">
    <source>
        <dbReference type="EMBL" id="QRD02024.1"/>
    </source>
</evidence>
<protein>
    <submittedName>
        <fullName evidence="1">Uncharacterized protein</fullName>
    </submittedName>
</protein>
<dbReference type="AlphaFoldDB" id="A0A7U2FB35"/>
<dbReference type="Proteomes" id="UP000663193">
    <property type="component" value="Chromosome 13"/>
</dbReference>
<gene>
    <name evidence="1" type="ORF">JI435_417490</name>
</gene>